<dbReference type="GO" id="GO:0008716">
    <property type="term" value="F:D-alanine-D-alanine ligase activity"/>
    <property type="evidence" value="ECO:0007669"/>
    <property type="project" value="InterPro"/>
</dbReference>
<reference evidence="5 6" key="1">
    <citation type="submission" date="2017-11" db="EMBL/GenBank/DDBJ databases">
        <title>Evolution of Phototrophy in the Chloroflexi Phylum Driven by Horizontal Gene Transfer.</title>
        <authorList>
            <person name="Ward L.M."/>
            <person name="Hemp J."/>
            <person name="Shih P.M."/>
            <person name="Mcglynn S.E."/>
            <person name="Fischer W."/>
        </authorList>
    </citation>
    <scope>NUCLEOTIDE SEQUENCE [LARGE SCALE GENOMIC DNA]</scope>
    <source>
        <strain evidence="5">JP3_7</strain>
    </source>
</reference>
<evidence type="ECO:0000259" key="4">
    <source>
        <dbReference type="PROSITE" id="PS50975"/>
    </source>
</evidence>
<dbReference type="SUPFAM" id="SSF56059">
    <property type="entry name" value="Glutathione synthetase ATP-binding domain-like"/>
    <property type="match status" value="1"/>
</dbReference>
<evidence type="ECO:0000313" key="6">
    <source>
        <dbReference type="Proteomes" id="UP000230790"/>
    </source>
</evidence>
<dbReference type="EMBL" id="PGTN01000050">
    <property type="protein sequence ID" value="PJF47416.1"/>
    <property type="molecule type" value="Genomic_DNA"/>
</dbReference>
<keyword evidence="3" id="KW-0067">ATP-binding</keyword>
<dbReference type="PANTHER" id="PTHR23132">
    <property type="entry name" value="D-ALANINE--D-ALANINE LIGASE"/>
    <property type="match status" value="1"/>
</dbReference>
<dbReference type="InterPro" id="IPR011095">
    <property type="entry name" value="Dala_Dala_lig_C"/>
</dbReference>
<dbReference type="Proteomes" id="UP000230790">
    <property type="component" value="Unassembled WGS sequence"/>
</dbReference>
<dbReference type="PROSITE" id="PS50975">
    <property type="entry name" value="ATP_GRASP"/>
    <property type="match status" value="1"/>
</dbReference>
<dbReference type="InterPro" id="IPR013815">
    <property type="entry name" value="ATP_grasp_subdomain_1"/>
</dbReference>
<dbReference type="GO" id="GO:0005524">
    <property type="term" value="F:ATP binding"/>
    <property type="evidence" value="ECO:0007669"/>
    <property type="project" value="UniProtKB-UniRule"/>
</dbReference>
<keyword evidence="3" id="KW-0547">Nucleotide-binding</keyword>
<comment type="similarity">
    <text evidence="1">Belongs to the D-alanine--D-alanine ligase family.</text>
</comment>
<evidence type="ECO:0000256" key="2">
    <source>
        <dbReference type="ARBA" id="ARBA00022598"/>
    </source>
</evidence>
<name>A0A2M8QC85_9CHLR</name>
<protein>
    <recommendedName>
        <fullName evidence="4">ATP-grasp domain-containing protein</fullName>
    </recommendedName>
</protein>
<dbReference type="AlphaFoldDB" id="A0A2M8QC85"/>
<organism evidence="5 6">
    <name type="scientific">Candidatus Thermofonsia Clade 3 bacterium</name>
    <dbReference type="NCBI Taxonomy" id="2364212"/>
    <lineage>
        <taxon>Bacteria</taxon>
        <taxon>Bacillati</taxon>
        <taxon>Chloroflexota</taxon>
        <taxon>Candidatus Thermofontia</taxon>
        <taxon>Candidatus Thermofonsia Clade 3</taxon>
    </lineage>
</organism>
<accession>A0A2M8QC85</accession>
<sequence>MQTPRDSRPQTPMNPSLLLLYGLDEASQDFEIASTLALVKAATEALLSRGWRVLPLQVAHDLITLLRPFNPGEWLIFNLCEGAPSQEFYYARVTRQLAELGYTFTGSDAWTLDETQYKWRMKALLEAHGVPTPTWAVVERAEDVEDVQDVAFPAIVKPAAEHCSYGITRDSVVMNADEARAQVARVVDEFRQPALIETFLDSPEYNVSLWGSGDDVSVLGISTMTYDAFDDIRDRLCTFDAKWRPESEAYQRIPAICPAPVSPALRAKIEAVALAAYRATGCRDYGRVDLRFRGSQPMALDVNANCDVSPDGGFAHAARAAGLDYADMLEHIVRLAMCRMPVCDSRAVMEMVR</sequence>
<gene>
    <name evidence="5" type="ORF">CUN48_08815</name>
</gene>
<evidence type="ECO:0000256" key="3">
    <source>
        <dbReference type="PROSITE-ProRule" id="PRU00409"/>
    </source>
</evidence>
<dbReference type="Gene3D" id="3.30.470.20">
    <property type="entry name" value="ATP-grasp fold, B domain"/>
    <property type="match status" value="1"/>
</dbReference>
<comment type="caution">
    <text evidence="5">The sequence shown here is derived from an EMBL/GenBank/DDBJ whole genome shotgun (WGS) entry which is preliminary data.</text>
</comment>
<proteinExistence type="inferred from homology"/>
<feature type="domain" description="ATP-grasp" evidence="4">
    <location>
        <begin position="122"/>
        <end position="334"/>
    </location>
</feature>
<evidence type="ECO:0000256" key="1">
    <source>
        <dbReference type="ARBA" id="ARBA00010871"/>
    </source>
</evidence>
<keyword evidence="2" id="KW-0436">Ligase</keyword>
<dbReference type="GO" id="GO:0046872">
    <property type="term" value="F:metal ion binding"/>
    <property type="evidence" value="ECO:0007669"/>
    <property type="project" value="InterPro"/>
</dbReference>
<dbReference type="InterPro" id="IPR011761">
    <property type="entry name" value="ATP-grasp"/>
</dbReference>
<dbReference type="Pfam" id="PF07478">
    <property type="entry name" value="Dala_Dala_lig_C"/>
    <property type="match status" value="1"/>
</dbReference>
<dbReference type="Gene3D" id="3.30.1490.20">
    <property type="entry name" value="ATP-grasp fold, A domain"/>
    <property type="match status" value="1"/>
</dbReference>
<evidence type="ECO:0000313" key="5">
    <source>
        <dbReference type="EMBL" id="PJF47416.1"/>
    </source>
</evidence>
<dbReference type="PANTHER" id="PTHR23132:SF23">
    <property type="entry name" value="D-ALANINE--D-ALANINE LIGASE B"/>
    <property type="match status" value="1"/>
</dbReference>